<comment type="caution">
    <text evidence="3">The sequence shown here is derived from an EMBL/GenBank/DDBJ whole genome shotgun (WGS) entry which is preliminary data.</text>
</comment>
<proteinExistence type="predicted"/>
<dbReference type="Gene3D" id="2.70.98.70">
    <property type="match status" value="1"/>
</dbReference>
<keyword evidence="4" id="KW-1185">Reference proteome</keyword>
<evidence type="ECO:0000313" key="4">
    <source>
        <dbReference type="Proteomes" id="UP000274271"/>
    </source>
</evidence>
<sequence>MRTPGILFLLWIGICQLSAYAQPDSIRPAVILSEHPRILLRQRELPALRMAVQSDSSLRLVHQHLLTQCDSLLLTKRTAVSSVRVGRVQYSDVREALRRLFALAYGWRLTGRQAYFDRAKHEFWMALILFSWHREQVEHLAELTTAASLAYDWLYVNLTPREREFAQKTILKKGLEAALAPRDSSWSVPTDYQRQVINTGLVFGALAIYESQPELARSILNRSIRSTRQLVALYEPDGAYPYSYSAWSYATSFTALLISALQTEFKTDFGLLDQPGFLKTANYGLHMRTPSGNCFNYGETALEAPLQPVQFWLAPRADNPWALWKEHNELVSKGATTWQKEALLPALVIWSSQHQSRPVPSPTPSSVWVGRGQTPLALLRSSWNDSTALFMGLKAGTPALAGAHMDIGSFVAEAQGVRWAIDLGPQNSDSLQLAGVAVQETNQNSPRWLVYRNSTMGHNTLVVNYGAQMVTGFAPIVSYSSQPAFRNAITDLTSLYAGDLIRAWRGVALVDGRSMLVQDEVETGAKETVVRWAFVTGAQVELIDSHRAILHQSGRKLLVALEPSSGLTLRTWSTGPRYEHDSANPGTMQVGFETTIPPQTKRSWKVDLIPGNVPPETVSPMMPLAQWPHE</sequence>
<gene>
    <name evidence="3" type="ORF">EHT87_27940</name>
</gene>
<organism evidence="3 4">
    <name type="scientific">Larkinella knui</name>
    <dbReference type="NCBI Taxonomy" id="2025310"/>
    <lineage>
        <taxon>Bacteria</taxon>
        <taxon>Pseudomonadati</taxon>
        <taxon>Bacteroidota</taxon>
        <taxon>Cytophagia</taxon>
        <taxon>Cytophagales</taxon>
        <taxon>Spirosomataceae</taxon>
        <taxon>Larkinella</taxon>
    </lineage>
</organism>
<dbReference type="GO" id="GO:0030313">
    <property type="term" value="C:cell envelope"/>
    <property type="evidence" value="ECO:0007669"/>
    <property type="project" value="UniProtKB-SubCell"/>
</dbReference>
<feature type="domain" description="Heparinase II/III-like C-terminal" evidence="2">
    <location>
        <begin position="390"/>
        <end position="558"/>
    </location>
</feature>
<dbReference type="Proteomes" id="UP000274271">
    <property type="component" value="Unassembled WGS sequence"/>
</dbReference>
<reference evidence="3 4" key="1">
    <citation type="submission" date="2018-11" db="EMBL/GenBank/DDBJ databases">
        <authorList>
            <person name="Zhou Z."/>
            <person name="Wang G."/>
        </authorList>
    </citation>
    <scope>NUCLEOTIDE SEQUENCE [LARGE SCALE GENOMIC DNA]</scope>
    <source>
        <strain evidence="3 4">KCTC42998</strain>
    </source>
</reference>
<dbReference type="GO" id="GO:0016829">
    <property type="term" value="F:lyase activity"/>
    <property type="evidence" value="ECO:0007669"/>
    <property type="project" value="InterPro"/>
</dbReference>
<evidence type="ECO:0000256" key="1">
    <source>
        <dbReference type="ARBA" id="ARBA00004196"/>
    </source>
</evidence>
<dbReference type="PANTHER" id="PTHR38045">
    <property type="entry name" value="CHROMOSOME 1, WHOLE GENOME SHOTGUN SEQUENCE"/>
    <property type="match status" value="1"/>
</dbReference>
<dbReference type="InterPro" id="IPR008929">
    <property type="entry name" value="Chondroitin_lyas"/>
</dbReference>
<dbReference type="RefSeq" id="WP_124910067.1">
    <property type="nucleotide sequence ID" value="NZ_RQJP01000006.1"/>
</dbReference>
<dbReference type="InterPro" id="IPR012480">
    <property type="entry name" value="Hepar_II_III_C"/>
</dbReference>
<dbReference type="OrthoDB" id="9772435at2"/>
<dbReference type="PANTHER" id="PTHR38045:SF1">
    <property type="entry name" value="HEPARINASE II_III-LIKE PROTEIN"/>
    <property type="match status" value="1"/>
</dbReference>
<evidence type="ECO:0000313" key="3">
    <source>
        <dbReference type="EMBL" id="RRB10976.1"/>
    </source>
</evidence>
<name>A0A3P1CD28_9BACT</name>
<accession>A0A3P1CD28</accession>
<comment type="subcellular location">
    <subcellularLocation>
        <location evidence="1">Cell envelope</location>
    </subcellularLocation>
</comment>
<dbReference type="AlphaFoldDB" id="A0A3P1CD28"/>
<dbReference type="Gene3D" id="1.50.10.100">
    <property type="entry name" value="Chondroitin AC/alginate lyase"/>
    <property type="match status" value="1"/>
</dbReference>
<dbReference type="SUPFAM" id="SSF48230">
    <property type="entry name" value="Chondroitin AC/alginate lyase"/>
    <property type="match status" value="1"/>
</dbReference>
<evidence type="ECO:0000259" key="2">
    <source>
        <dbReference type="Pfam" id="PF07940"/>
    </source>
</evidence>
<protein>
    <submittedName>
        <fullName evidence="3">Heparinase</fullName>
    </submittedName>
</protein>
<dbReference type="Pfam" id="PF07940">
    <property type="entry name" value="Hepar_II_III_C"/>
    <property type="match status" value="1"/>
</dbReference>
<dbReference type="EMBL" id="RQJP01000006">
    <property type="protein sequence ID" value="RRB10976.1"/>
    <property type="molecule type" value="Genomic_DNA"/>
</dbReference>